<keyword evidence="7" id="KW-0614">Plasmid</keyword>
<organism evidence="7 8">
    <name type="scientific">Erwinia tracheiphila</name>
    <dbReference type="NCBI Taxonomy" id="65700"/>
    <lineage>
        <taxon>Bacteria</taxon>
        <taxon>Pseudomonadati</taxon>
        <taxon>Pseudomonadota</taxon>
        <taxon>Gammaproteobacteria</taxon>
        <taxon>Enterobacterales</taxon>
        <taxon>Erwiniaceae</taxon>
        <taxon>Erwinia</taxon>
    </lineage>
</organism>
<dbReference type="PANTHER" id="PTHR23514:SF13">
    <property type="entry name" value="INNER MEMBRANE PROTEIN YBJJ"/>
    <property type="match status" value="1"/>
</dbReference>
<protein>
    <submittedName>
        <fullName evidence="7">MFS transporter</fullName>
    </submittedName>
</protein>
<dbReference type="PANTHER" id="PTHR23514">
    <property type="entry name" value="BYPASS OF STOP CODON PROTEIN 6"/>
    <property type="match status" value="1"/>
</dbReference>
<evidence type="ECO:0000256" key="2">
    <source>
        <dbReference type="ARBA" id="ARBA00022692"/>
    </source>
</evidence>
<feature type="transmembrane region" description="Helical" evidence="5">
    <location>
        <begin position="354"/>
        <end position="374"/>
    </location>
</feature>
<evidence type="ECO:0000313" key="8">
    <source>
        <dbReference type="Proteomes" id="UP000264980"/>
    </source>
</evidence>
<dbReference type="SUPFAM" id="SSF103473">
    <property type="entry name" value="MFS general substrate transporter"/>
    <property type="match status" value="1"/>
</dbReference>
<dbReference type="InterPro" id="IPR011701">
    <property type="entry name" value="MFS"/>
</dbReference>
<evidence type="ECO:0000256" key="5">
    <source>
        <dbReference type="SAM" id="Phobius"/>
    </source>
</evidence>
<dbReference type="Proteomes" id="UP000264980">
    <property type="component" value="Plasmid unnamed1"/>
</dbReference>
<evidence type="ECO:0000259" key="6">
    <source>
        <dbReference type="PROSITE" id="PS50850"/>
    </source>
</evidence>
<evidence type="ECO:0000256" key="3">
    <source>
        <dbReference type="ARBA" id="ARBA00022989"/>
    </source>
</evidence>
<feature type="transmembrane region" description="Helical" evidence="5">
    <location>
        <begin position="200"/>
        <end position="219"/>
    </location>
</feature>
<dbReference type="AlphaFoldDB" id="A0A345CZV3"/>
<evidence type="ECO:0000313" key="7">
    <source>
        <dbReference type="EMBL" id="AXF78970.1"/>
    </source>
</evidence>
<feature type="transmembrane region" description="Helical" evidence="5">
    <location>
        <begin position="78"/>
        <end position="97"/>
    </location>
</feature>
<dbReference type="Gene3D" id="1.20.1250.20">
    <property type="entry name" value="MFS general substrate transporter like domains"/>
    <property type="match status" value="2"/>
</dbReference>
<dbReference type="GO" id="GO:0016020">
    <property type="term" value="C:membrane"/>
    <property type="evidence" value="ECO:0007669"/>
    <property type="project" value="UniProtKB-SubCell"/>
</dbReference>
<sequence>MMKEPISHSLTQAIVATRKAFFIAGLTLAAWAPLIPLARDRMIADNGTMGLVLLAFGLGSLLMMPLSGILAARFGCRLIFTVATGLVLVTLPALVLADTPLSLATFLFIFGAGIGAMDVVVNIHAVRVEKLAERPIMSGFHALFSIGGIAGSSIVSLLLSYGLTPLLTVILLIAGVLLLLLRTASSLLREPESADTPLFVLPRGIVILLGFLCFIAYLMEGAMLDWSGILLTSANHLAAQHAGIGYILFACAMTAGRLSGDRLIKVFGRFQVFLFSSLIATLGYGCVIVAGHLMIMLAGFFMVGCGLSNLVPILFTAAGRQQVMPGALAVAAISSIGYSGILLGPALIGAVAHLYSLAGAFTLVTILSLFLPLYSNIIRQR</sequence>
<feature type="transmembrane region" description="Helical" evidence="5">
    <location>
        <begin position="270"/>
        <end position="290"/>
    </location>
</feature>
<feature type="transmembrane region" description="Helical" evidence="5">
    <location>
        <begin position="103"/>
        <end position="121"/>
    </location>
</feature>
<feature type="transmembrane region" description="Helical" evidence="5">
    <location>
        <begin position="20"/>
        <end position="38"/>
    </location>
</feature>
<feature type="transmembrane region" description="Helical" evidence="5">
    <location>
        <begin position="296"/>
        <end position="315"/>
    </location>
</feature>
<evidence type="ECO:0000256" key="1">
    <source>
        <dbReference type="ARBA" id="ARBA00004141"/>
    </source>
</evidence>
<name>A0A345CZV3_9GAMM</name>
<dbReference type="InterPro" id="IPR051788">
    <property type="entry name" value="MFS_Transporter"/>
</dbReference>
<dbReference type="InterPro" id="IPR020846">
    <property type="entry name" value="MFS_dom"/>
</dbReference>
<keyword evidence="2 5" id="KW-0812">Transmembrane</keyword>
<comment type="subcellular location">
    <subcellularLocation>
        <location evidence="1">Membrane</location>
        <topology evidence="1">Multi-pass membrane protein</topology>
    </subcellularLocation>
</comment>
<feature type="transmembrane region" description="Helical" evidence="5">
    <location>
        <begin position="327"/>
        <end position="348"/>
    </location>
</feature>
<keyword evidence="4 5" id="KW-0472">Membrane</keyword>
<feature type="transmembrane region" description="Helical" evidence="5">
    <location>
        <begin position="239"/>
        <end position="258"/>
    </location>
</feature>
<accession>A0A345CZV3</accession>
<dbReference type="RefSeq" id="WP_233480904.1">
    <property type="nucleotide sequence ID" value="NZ_CP013971.1"/>
</dbReference>
<dbReference type="CDD" id="cd17393">
    <property type="entry name" value="MFS_MosC_like"/>
    <property type="match status" value="1"/>
</dbReference>
<dbReference type="EMBL" id="CP013971">
    <property type="protein sequence ID" value="AXF78970.1"/>
    <property type="molecule type" value="Genomic_DNA"/>
</dbReference>
<feature type="domain" description="Major facilitator superfamily (MFS) profile" evidence="6">
    <location>
        <begin position="13"/>
        <end position="381"/>
    </location>
</feature>
<evidence type="ECO:0000256" key="4">
    <source>
        <dbReference type="ARBA" id="ARBA00023136"/>
    </source>
</evidence>
<gene>
    <name evidence="7" type="ORF">AV903_26270</name>
</gene>
<dbReference type="Pfam" id="PF07690">
    <property type="entry name" value="MFS_1"/>
    <property type="match status" value="1"/>
</dbReference>
<proteinExistence type="predicted"/>
<dbReference type="PROSITE" id="PS50850">
    <property type="entry name" value="MFS"/>
    <property type="match status" value="1"/>
</dbReference>
<feature type="transmembrane region" description="Helical" evidence="5">
    <location>
        <begin position="169"/>
        <end position="188"/>
    </location>
</feature>
<feature type="transmembrane region" description="Helical" evidence="5">
    <location>
        <begin position="142"/>
        <end position="163"/>
    </location>
</feature>
<feature type="transmembrane region" description="Helical" evidence="5">
    <location>
        <begin position="50"/>
        <end position="71"/>
    </location>
</feature>
<geneLocation type="plasmid" evidence="7 8">
    <name>unnamed1</name>
</geneLocation>
<dbReference type="InterPro" id="IPR036259">
    <property type="entry name" value="MFS_trans_sf"/>
</dbReference>
<dbReference type="GO" id="GO:0022857">
    <property type="term" value="F:transmembrane transporter activity"/>
    <property type="evidence" value="ECO:0007669"/>
    <property type="project" value="InterPro"/>
</dbReference>
<keyword evidence="3 5" id="KW-1133">Transmembrane helix</keyword>
<reference evidence="7 8" key="1">
    <citation type="submission" date="2016-01" db="EMBL/GenBank/DDBJ databases">
        <authorList>
            <person name="Oliw E.H."/>
        </authorList>
    </citation>
    <scope>NUCLEOTIDE SEQUENCE [LARGE SCALE GENOMIC DNA]</scope>
    <source>
        <strain evidence="7 8">MDcuke</strain>
        <plasmid evidence="7 8">unnamed1</plasmid>
    </source>
</reference>